<sequence length="49" mass="5188">MNLICCGRVVEYIGRIPGEDGEAPDELGCSSEDWQAFTAAIAEAVSAKN</sequence>
<name>A0A8S5N2R6_9CAUD</name>
<protein>
    <submittedName>
        <fullName evidence="1">Uncharacterized protein</fullName>
    </submittedName>
</protein>
<evidence type="ECO:0000313" key="1">
    <source>
        <dbReference type="EMBL" id="DAD88570.1"/>
    </source>
</evidence>
<proteinExistence type="predicted"/>
<dbReference type="EMBL" id="BK015042">
    <property type="protein sequence ID" value="DAD88570.1"/>
    <property type="molecule type" value="Genomic_DNA"/>
</dbReference>
<reference evidence="1" key="1">
    <citation type="journal article" date="2021" name="Proc. Natl. Acad. Sci. U.S.A.">
        <title>A Catalog of Tens of Thousands of Viruses from Human Metagenomes Reveals Hidden Associations with Chronic Diseases.</title>
        <authorList>
            <person name="Tisza M.J."/>
            <person name="Buck C.B."/>
        </authorList>
    </citation>
    <scope>NUCLEOTIDE SEQUENCE</scope>
    <source>
        <strain evidence="1">CtiMX17</strain>
    </source>
</reference>
<organism evidence="1">
    <name type="scientific">Siphoviridae sp. ctiMX17</name>
    <dbReference type="NCBI Taxonomy" id="2826432"/>
    <lineage>
        <taxon>Viruses</taxon>
        <taxon>Duplodnaviria</taxon>
        <taxon>Heunggongvirae</taxon>
        <taxon>Uroviricota</taxon>
        <taxon>Caudoviricetes</taxon>
    </lineage>
</organism>
<accession>A0A8S5N2R6</accession>